<dbReference type="GO" id="GO:0042448">
    <property type="term" value="P:progesterone metabolic process"/>
    <property type="evidence" value="ECO:0007669"/>
    <property type="project" value="TreeGrafter"/>
</dbReference>
<dbReference type="GO" id="GO:0020037">
    <property type="term" value="F:heme binding"/>
    <property type="evidence" value="ECO:0007669"/>
    <property type="project" value="InterPro"/>
</dbReference>
<evidence type="ECO:0000256" key="2">
    <source>
        <dbReference type="ARBA" id="ARBA00022617"/>
    </source>
</evidence>
<keyword evidence="7" id="KW-0472">Membrane</keyword>
<dbReference type="EMBL" id="BGPR01016087">
    <property type="protein sequence ID" value="GBN71793.1"/>
    <property type="molecule type" value="Genomic_DNA"/>
</dbReference>
<dbReference type="PANTHER" id="PTHR24289">
    <property type="entry name" value="STEROID 17-ALPHA-HYDROXYLASE/17,20 LYASE"/>
    <property type="match status" value="1"/>
</dbReference>
<evidence type="ECO:0000256" key="6">
    <source>
        <dbReference type="ARBA" id="ARBA00023033"/>
    </source>
</evidence>
<dbReference type="InterPro" id="IPR001128">
    <property type="entry name" value="Cyt_P450"/>
</dbReference>
<keyword evidence="6" id="KW-0503">Monooxygenase</keyword>
<evidence type="ECO:0000313" key="8">
    <source>
        <dbReference type="EMBL" id="GBN71793.1"/>
    </source>
</evidence>
<keyword evidence="9" id="KW-1185">Reference proteome</keyword>
<feature type="transmembrane region" description="Helical" evidence="7">
    <location>
        <begin position="12"/>
        <end position="30"/>
    </location>
</feature>
<dbReference type="Proteomes" id="UP000499080">
    <property type="component" value="Unassembled WGS sequence"/>
</dbReference>
<dbReference type="Gene3D" id="1.10.630.10">
    <property type="entry name" value="Cytochrome P450"/>
    <property type="match status" value="1"/>
</dbReference>
<reference evidence="8 9" key="1">
    <citation type="journal article" date="2019" name="Sci. Rep.">
        <title>Orb-weaving spider Araneus ventricosus genome elucidates the spidroin gene catalogue.</title>
        <authorList>
            <person name="Kono N."/>
            <person name="Nakamura H."/>
            <person name="Ohtoshi R."/>
            <person name="Moran D.A.P."/>
            <person name="Shinohara A."/>
            <person name="Yoshida Y."/>
            <person name="Fujiwara M."/>
            <person name="Mori M."/>
            <person name="Tomita M."/>
            <person name="Arakawa K."/>
        </authorList>
    </citation>
    <scope>NUCLEOTIDE SEQUENCE [LARGE SCALE GENOMIC DNA]</scope>
</reference>
<dbReference type="Pfam" id="PF00067">
    <property type="entry name" value="p450"/>
    <property type="match status" value="1"/>
</dbReference>
<evidence type="ECO:0000256" key="3">
    <source>
        <dbReference type="ARBA" id="ARBA00022723"/>
    </source>
</evidence>
<evidence type="ECO:0000256" key="1">
    <source>
        <dbReference type="ARBA" id="ARBA00010617"/>
    </source>
</evidence>
<gene>
    <name evidence="8" type="ORF">AVEN_140645_1</name>
</gene>
<dbReference type="GO" id="GO:0042446">
    <property type="term" value="P:hormone biosynthetic process"/>
    <property type="evidence" value="ECO:0007669"/>
    <property type="project" value="TreeGrafter"/>
</dbReference>
<keyword evidence="3" id="KW-0479">Metal-binding</keyword>
<dbReference type="AlphaFoldDB" id="A0A4Y2R7V8"/>
<dbReference type="OrthoDB" id="6430518at2759"/>
<dbReference type="GO" id="GO:0004508">
    <property type="term" value="F:steroid 17-alpha-monooxygenase activity"/>
    <property type="evidence" value="ECO:0007669"/>
    <property type="project" value="TreeGrafter"/>
</dbReference>
<proteinExistence type="inferred from homology"/>
<dbReference type="PANTHER" id="PTHR24289:SF1">
    <property type="entry name" value="STEROID 17-ALPHA-HYDROXYLASE_17,20 LYASE"/>
    <property type="match status" value="1"/>
</dbReference>
<comment type="similarity">
    <text evidence="1">Belongs to the cytochrome P450 family.</text>
</comment>
<evidence type="ECO:0000313" key="9">
    <source>
        <dbReference type="Proteomes" id="UP000499080"/>
    </source>
</evidence>
<evidence type="ECO:0000256" key="4">
    <source>
        <dbReference type="ARBA" id="ARBA00023002"/>
    </source>
</evidence>
<keyword evidence="7" id="KW-1133">Transmembrane helix</keyword>
<evidence type="ECO:0008006" key="10">
    <source>
        <dbReference type="Google" id="ProtNLM"/>
    </source>
</evidence>
<dbReference type="InterPro" id="IPR036396">
    <property type="entry name" value="Cyt_P450_sf"/>
</dbReference>
<keyword evidence="5" id="KW-0408">Iron</keyword>
<dbReference type="SUPFAM" id="SSF48264">
    <property type="entry name" value="Cytochrome P450"/>
    <property type="match status" value="1"/>
</dbReference>
<accession>A0A4Y2R7V8</accession>
<keyword evidence="4" id="KW-0560">Oxidoreductase</keyword>
<dbReference type="GO" id="GO:0005506">
    <property type="term" value="F:iron ion binding"/>
    <property type="evidence" value="ECO:0007669"/>
    <property type="project" value="InterPro"/>
</dbReference>
<sequence length="131" mass="14902">MIAGLVSSVSPMSIALALIAVLVAVAYYNLKNRDLPPGPIGFPYVGYWPFLRTQDAHVQMEGFKKKYGDIFSFTSFGRLYVNLASFKAVRETHIGKSECFAARFNDFNVLSYVFRDGRHRILYFYSLLLID</sequence>
<comment type="caution">
    <text evidence="8">The sequence shown here is derived from an EMBL/GenBank/DDBJ whole genome shotgun (WGS) entry which is preliminary data.</text>
</comment>
<protein>
    <recommendedName>
        <fullName evidence="10">Cytochrome P450 18a1</fullName>
    </recommendedName>
</protein>
<name>A0A4Y2R7V8_ARAVE</name>
<keyword evidence="2" id="KW-0349">Heme</keyword>
<keyword evidence="7" id="KW-0812">Transmembrane</keyword>
<organism evidence="8 9">
    <name type="scientific">Araneus ventricosus</name>
    <name type="common">Orbweaver spider</name>
    <name type="synonym">Epeira ventricosa</name>
    <dbReference type="NCBI Taxonomy" id="182803"/>
    <lineage>
        <taxon>Eukaryota</taxon>
        <taxon>Metazoa</taxon>
        <taxon>Ecdysozoa</taxon>
        <taxon>Arthropoda</taxon>
        <taxon>Chelicerata</taxon>
        <taxon>Arachnida</taxon>
        <taxon>Araneae</taxon>
        <taxon>Araneomorphae</taxon>
        <taxon>Entelegynae</taxon>
        <taxon>Araneoidea</taxon>
        <taxon>Araneidae</taxon>
        <taxon>Araneus</taxon>
    </lineage>
</organism>
<evidence type="ECO:0000256" key="7">
    <source>
        <dbReference type="SAM" id="Phobius"/>
    </source>
</evidence>
<evidence type="ECO:0000256" key="5">
    <source>
        <dbReference type="ARBA" id="ARBA00023004"/>
    </source>
</evidence>